<dbReference type="EMBL" id="CM042064">
    <property type="protein sequence ID" value="KAI3665099.1"/>
    <property type="molecule type" value="Genomic_DNA"/>
</dbReference>
<gene>
    <name evidence="1" type="ORF">L6452_43717</name>
</gene>
<evidence type="ECO:0000313" key="2">
    <source>
        <dbReference type="Proteomes" id="UP001055879"/>
    </source>
</evidence>
<comment type="caution">
    <text evidence="1">The sequence shown here is derived from an EMBL/GenBank/DDBJ whole genome shotgun (WGS) entry which is preliminary data.</text>
</comment>
<dbReference type="Proteomes" id="UP001055879">
    <property type="component" value="Linkage Group LG18"/>
</dbReference>
<keyword evidence="2" id="KW-1185">Reference proteome</keyword>
<protein>
    <submittedName>
        <fullName evidence="1">Uncharacterized protein</fullName>
    </submittedName>
</protein>
<name>A0ACB8XDA3_ARCLA</name>
<organism evidence="1 2">
    <name type="scientific">Arctium lappa</name>
    <name type="common">Greater burdock</name>
    <name type="synonym">Lappa major</name>
    <dbReference type="NCBI Taxonomy" id="4217"/>
    <lineage>
        <taxon>Eukaryota</taxon>
        <taxon>Viridiplantae</taxon>
        <taxon>Streptophyta</taxon>
        <taxon>Embryophyta</taxon>
        <taxon>Tracheophyta</taxon>
        <taxon>Spermatophyta</taxon>
        <taxon>Magnoliopsida</taxon>
        <taxon>eudicotyledons</taxon>
        <taxon>Gunneridae</taxon>
        <taxon>Pentapetalae</taxon>
        <taxon>asterids</taxon>
        <taxon>campanulids</taxon>
        <taxon>Asterales</taxon>
        <taxon>Asteraceae</taxon>
        <taxon>Carduoideae</taxon>
        <taxon>Cardueae</taxon>
        <taxon>Arctiinae</taxon>
        <taxon>Arctium</taxon>
    </lineage>
</organism>
<evidence type="ECO:0000313" key="1">
    <source>
        <dbReference type="EMBL" id="KAI3665099.1"/>
    </source>
</evidence>
<sequence>MLQNNPARTCRLSHGLGSLSCYPLWWRNVFHLSILCNLYLLNMFLLLLLLLCHRFLLLHCPLLTKVISTSSSSSCAFSVGDGVVAMCTGEMGLINGECSTILGLSRGGALSTGLSKASFRGVLASGVPRGCVL</sequence>
<proteinExistence type="predicted"/>
<reference evidence="1 2" key="2">
    <citation type="journal article" date="2022" name="Mol. Ecol. Resour.">
        <title>The genomes of chicory, endive, great burdock and yacon provide insights into Asteraceae paleo-polyploidization history and plant inulin production.</title>
        <authorList>
            <person name="Fan W."/>
            <person name="Wang S."/>
            <person name="Wang H."/>
            <person name="Wang A."/>
            <person name="Jiang F."/>
            <person name="Liu H."/>
            <person name="Zhao H."/>
            <person name="Xu D."/>
            <person name="Zhang Y."/>
        </authorList>
    </citation>
    <scope>NUCLEOTIDE SEQUENCE [LARGE SCALE GENOMIC DNA]</scope>
    <source>
        <strain evidence="2">cv. Niubang</strain>
    </source>
</reference>
<reference evidence="2" key="1">
    <citation type="journal article" date="2022" name="Mol. Ecol. Resour.">
        <title>The genomes of chicory, endive, great burdock and yacon provide insights into Asteraceae palaeo-polyploidization history and plant inulin production.</title>
        <authorList>
            <person name="Fan W."/>
            <person name="Wang S."/>
            <person name="Wang H."/>
            <person name="Wang A."/>
            <person name="Jiang F."/>
            <person name="Liu H."/>
            <person name="Zhao H."/>
            <person name="Xu D."/>
            <person name="Zhang Y."/>
        </authorList>
    </citation>
    <scope>NUCLEOTIDE SEQUENCE [LARGE SCALE GENOMIC DNA]</scope>
    <source>
        <strain evidence="2">cv. Niubang</strain>
    </source>
</reference>
<accession>A0ACB8XDA3</accession>